<comment type="caution">
    <text evidence="4">The sequence shown here is derived from an EMBL/GenBank/DDBJ whole genome shotgun (WGS) entry which is preliminary data.</text>
</comment>
<dbReference type="Proteomes" id="UP000190539">
    <property type="component" value="Unassembled WGS sequence"/>
</dbReference>
<dbReference type="Pfam" id="PF13556">
    <property type="entry name" value="HTH_30"/>
    <property type="match status" value="2"/>
</dbReference>
<dbReference type="InterPro" id="IPR041522">
    <property type="entry name" value="CdaR_GGDEF"/>
</dbReference>
<dbReference type="OrthoDB" id="8026818at2"/>
<feature type="domain" description="CdaR GGDEF-like" evidence="3">
    <location>
        <begin position="160"/>
        <end position="262"/>
    </location>
</feature>
<feature type="domain" description="PucR C-terminal helix-turn-helix" evidence="2">
    <location>
        <begin position="408"/>
        <end position="466"/>
    </location>
</feature>
<name>A0A1V4AEW0_9ACTN</name>
<dbReference type="RefSeq" id="WP_077963789.1">
    <property type="nucleotide sequence ID" value="NZ_CP045178.1"/>
</dbReference>
<evidence type="ECO:0000259" key="2">
    <source>
        <dbReference type="Pfam" id="PF13556"/>
    </source>
</evidence>
<evidence type="ECO:0000313" key="4">
    <source>
        <dbReference type="EMBL" id="OON82646.1"/>
    </source>
</evidence>
<dbReference type="PANTHER" id="PTHR33744:SF7">
    <property type="entry name" value="PUCR FAMILY TRANSCRIPTIONAL REGULATOR"/>
    <property type="match status" value="1"/>
</dbReference>
<dbReference type="PANTHER" id="PTHR33744">
    <property type="entry name" value="CARBOHYDRATE DIACID REGULATOR"/>
    <property type="match status" value="1"/>
</dbReference>
<dbReference type="InterPro" id="IPR051448">
    <property type="entry name" value="CdaR-like_regulators"/>
</dbReference>
<dbReference type="STRING" id="83656.B1H18_00850"/>
<dbReference type="Gene3D" id="1.10.10.2840">
    <property type="entry name" value="PucR C-terminal helix-turn-helix domain"/>
    <property type="match status" value="2"/>
</dbReference>
<dbReference type="Pfam" id="PF17853">
    <property type="entry name" value="GGDEF_2"/>
    <property type="match status" value="1"/>
</dbReference>
<evidence type="ECO:0000313" key="5">
    <source>
        <dbReference type="Proteomes" id="UP000190539"/>
    </source>
</evidence>
<protein>
    <recommendedName>
        <fullName evidence="6">PucR family transcriptional regulator</fullName>
    </recommendedName>
</protein>
<dbReference type="InterPro" id="IPR025736">
    <property type="entry name" value="PucR_C-HTH_dom"/>
</dbReference>
<dbReference type="AlphaFoldDB" id="A0A1V4AEW0"/>
<evidence type="ECO:0000259" key="3">
    <source>
        <dbReference type="Pfam" id="PF17853"/>
    </source>
</evidence>
<proteinExistence type="inferred from homology"/>
<feature type="domain" description="PucR C-terminal helix-turn-helix" evidence="2">
    <location>
        <begin position="327"/>
        <end position="370"/>
    </location>
</feature>
<gene>
    <name evidence="4" type="ORF">B1H18_00850</name>
</gene>
<accession>A0A1V4AEW0</accession>
<sequence length="470" mass="49530">MTDRPPAGGTRAEDALVLLRLVARTDSVPAILEWLGRRTGGCVSLVAGDGTVLGSSPGPAAPEIPPAVRNVYTRGMPSGVVGGNDGRTVHMVAVGRDSYLVLDGQDSHLHGTLLADTAGVLALCRGFEETERVRRRTELTEAHSREAVLHLLMGGSVSVAHRIAAAMGSQLPSPLRVCVVECPQPARSLIAESLGRLMEGRAWIIPCPVRANHLIALVPAGDSGWEAPAMERLPGCRVGASEEMSLPDTPLGYEQAFHALAVARATPDRWARFSPHSGLAPLLGPEGSAWAARLLGPCLAHRPARRSDPGGEELLGTLGSWLTFGTAADRHLKIHRNTLAARLRLLEKLLGLALSVSLADRSAAWLALRLHTWRPQAPGPPTALDSLLAAPAAQSWARAQLAPLGPAAETVRAWLTADARLPEAAAGLGISPPGARKRLARAEVASGRSLLHAPSACHELWLAMRALGEL</sequence>
<organism evidence="4 5">
    <name type="scientific">Streptomyces tsukubensis</name>
    <dbReference type="NCBI Taxonomy" id="83656"/>
    <lineage>
        <taxon>Bacteria</taxon>
        <taxon>Bacillati</taxon>
        <taxon>Actinomycetota</taxon>
        <taxon>Actinomycetes</taxon>
        <taxon>Kitasatosporales</taxon>
        <taxon>Streptomycetaceae</taxon>
        <taxon>Streptomyces</taxon>
    </lineage>
</organism>
<evidence type="ECO:0000256" key="1">
    <source>
        <dbReference type="ARBA" id="ARBA00006754"/>
    </source>
</evidence>
<evidence type="ECO:0008006" key="6">
    <source>
        <dbReference type="Google" id="ProtNLM"/>
    </source>
</evidence>
<reference evidence="4 5" key="1">
    <citation type="submission" date="2017-02" db="EMBL/GenBank/DDBJ databases">
        <title>Draft Genome Sequence of Streptomyces tsukubaensis F601, a Producer of the immunosuppressant tacrolimus FK506.</title>
        <authorList>
            <person name="Zong G."/>
            <person name="Zhong C."/>
            <person name="Fu J."/>
            <person name="Qin R."/>
            <person name="Cao G."/>
        </authorList>
    </citation>
    <scope>NUCLEOTIDE SEQUENCE [LARGE SCALE GENOMIC DNA]</scope>
    <source>
        <strain evidence="4 5">F601</strain>
    </source>
</reference>
<dbReference type="EMBL" id="MVFC01000001">
    <property type="protein sequence ID" value="OON82646.1"/>
    <property type="molecule type" value="Genomic_DNA"/>
</dbReference>
<comment type="similarity">
    <text evidence="1">Belongs to the CdaR family.</text>
</comment>
<dbReference type="InterPro" id="IPR042070">
    <property type="entry name" value="PucR_C-HTH_sf"/>
</dbReference>
<keyword evidence="5" id="KW-1185">Reference proteome</keyword>